<dbReference type="EMBL" id="FYDG01000012">
    <property type="protein sequence ID" value="SNB79840.1"/>
    <property type="molecule type" value="Genomic_DNA"/>
</dbReference>
<evidence type="ECO:0000313" key="2">
    <source>
        <dbReference type="EMBL" id="SNB79840.1"/>
    </source>
</evidence>
<keyword evidence="2" id="KW-0132">Cell division</keyword>
<feature type="compositionally biased region" description="Pro residues" evidence="1">
    <location>
        <begin position="179"/>
        <end position="188"/>
    </location>
</feature>
<name>A0A212S3T2_RHOAC</name>
<protein>
    <submittedName>
        <fullName evidence="2">Cell division and transport-associated protein TolA</fullName>
    </submittedName>
</protein>
<keyword evidence="3" id="KW-1185">Reference proteome</keyword>
<feature type="compositionally biased region" description="Basic and acidic residues" evidence="1">
    <location>
        <begin position="161"/>
        <end position="178"/>
    </location>
</feature>
<feature type="compositionally biased region" description="Acidic residues" evidence="1">
    <location>
        <begin position="141"/>
        <end position="150"/>
    </location>
</feature>
<reference evidence="3" key="1">
    <citation type="submission" date="2017-06" db="EMBL/GenBank/DDBJ databases">
        <authorList>
            <person name="Varghese N."/>
            <person name="Submissions S."/>
        </authorList>
    </citation>
    <scope>NUCLEOTIDE SEQUENCE [LARGE SCALE GENOMIC DNA]</scope>
    <source>
        <strain evidence="3">DSM 137</strain>
    </source>
</reference>
<feature type="compositionally biased region" description="Basic and acidic residues" evidence="1">
    <location>
        <begin position="215"/>
        <end position="233"/>
    </location>
</feature>
<accession>A0A212S3T2</accession>
<feature type="region of interest" description="Disordered" evidence="1">
    <location>
        <begin position="54"/>
        <end position="279"/>
    </location>
</feature>
<keyword evidence="2" id="KW-0131">Cell cycle</keyword>
<dbReference type="AlphaFoldDB" id="A0A212S3T2"/>
<dbReference type="PRINTS" id="PR01217">
    <property type="entry name" value="PRICHEXTENSN"/>
</dbReference>
<dbReference type="Proteomes" id="UP000198418">
    <property type="component" value="Unassembled WGS sequence"/>
</dbReference>
<organism evidence="2 3">
    <name type="scientific">Rhodoblastus acidophilus</name>
    <name type="common">Rhodopseudomonas acidophila</name>
    <dbReference type="NCBI Taxonomy" id="1074"/>
    <lineage>
        <taxon>Bacteria</taxon>
        <taxon>Pseudomonadati</taxon>
        <taxon>Pseudomonadota</taxon>
        <taxon>Alphaproteobacteria</taxon>
        <taxon>Hyphomicrobiales</taxon>
        <taxon>Rhodoblastaceae</taxon>
        <taxon>Rhodoblastus</taxon>
    </lineage>
</organism>
<dbReference type="GO" id="GO:0051301">
    <property type="term" value="P:cell division"/>
    <property type="evidence" value="ECO:0007669"/>
    <property type="project" value="UniProtKB-KW"/>
</dbReference>
<dbReference type="RefSeq" id="WP_264580513.1">
    <property type="nucleotide sequence ID" value="NZ_FYDG01000012.1"/>
</dbReference>
<feature type="compositionally biased region" description="Basic and acidic residues" evidence="1">
    <location>
        <begin position="56"/>
        <end position="79"/>
    </location>
</feature>
<feature type="compositionally biased region" description="Low complexity" evidence="1">
    <location>
        <begin position="265"/>
        <end position="276"/>
    </location>
</feature>
<sequence>MKVSRSEPGLVVSAAVHLGVLALLLVHFSQERKFEDAQEAVPVETITDAQFSQIMKGEKTKDIAPKPRVDRVAQNEEQKPTPPTPQAHKDVAAPPPPLKRLPDPSDSSEQPPPPPVRPVEPKPEPPKPKPTPAPKPPEKSEPDDEPEKDDAEPVKPPPRPKPPEKKVEPKPEPPKPEPKPPTPPTPPKPAEKPTPKPPKLDEVAKLLSQSNSGKSSDKPSDKPPKPKSGEESNARPSPNLSEVSKLLSHEPAQSQGSAGREISRAPAAGAASGHAAKMSPSMADALDGYLRDRYKQCWNFLSFSDTPRYVPKIKVSFRQDGSLAAAPVLLNPPSDPTARSLADSALRAVRSCDPMKIPAQFAPYYDQWKDSTVAFNPQE</sequence>
<feature type="compositionally biased region" description="Basic and acidic residues" evidence="1">
    <location>
        <begin position="189"/>
        <end position="204"/>
    </location>
</feature>
<proteinExistence type="predicted"/>
<gene>
    <name evidence="2" type="ORF">SAMN06265338_11212</name>
</gene>
<dbReference type="Gene3D" id="3.30.1150.10">
    <property type="match status" value="1"/>
</dbReference>
<evidence type="ECO:0000313" key="3">
    <source>
        <dbReference type="Proteomes" id="UP000198418"/>
    </source>
</evidence>
<evidence type="ECO:0000256" key="1">
    <source>
        <dbReference type="SAM" id="MobiDB-lite"/>
    </source>
</evidence>